<gene>
    <name evidence="2" type="ORF">D4L85_32000</name>
</gene>
<name>A0A385SVR7_9BACT</name>
<feature type="transmembrane region" description="Helical" evidence="1">
    <location>
        <begin position="64"/>
        <end position="81"/>
    </location>
</feature>
<evidence type="ECO:0000313" key="3">
    <source>
        <dbReference type="Proteomes" id="UP000266183"/>
    </source>
</evidence>
<keyword evidence="1" id="KW-0812">Transmembrane</keyword>
<dbReference type="EMBL" id="CP032382">
    <property type="protein sequence ID" value="AYB34922.1"/>
    <property type="molecule type" value="Genomic_DNA"/>
</dbReference>
<dbReference type="RefSeq" id="WP_119758175.1">
    <property type="nucleotide sequence ID" value="NZ_CP032382.1"/>
</dbReference>
<keyword evidence="1" id="KW-0472">Membrane</keyword>
<dbReference type="OrthoDB" id="576140at2"/>
<sequence>MSFPTCGEISIVLNNKIEKILEYAFSAESQVVESARGTVWGAYIVLSQDTSIKNRKTNEGKFDSTLGTFAIFYIVLARLLFVRPGNPGKQKVNRSSRCWRLTIGKEVGQRSFSE</sequence>
<dbReference type="KEGG" id="chk:D4L85_32000"/>
<keyword evidence="3" id="KW-1185">Reference proteome</keyword>
<keyword evidence="1" id="KW-1133">Transmembrane helix</keyword>
<accession>A0A385SVR7</accession>
<evidence type="ECO:0000313" key="2">
    <source>
        <dbReference type="EMBL" id="AYB34922.1"/>
    </source>
</evidence>
<organism evidence="2 3">
    <name type="scientific">Chryseolinea soli</name>
    <dbReference type="NCBI Taxonomy" id="2321403"/>
    <lineage>
        <taxon>Bacteria</taxon>
        <taxon>Pseudomonadati</taxon>
        <taxon>Bacteroidota</taxon>
        <taxon>Cytophagia</taxon>
        <taxon>Cytophagales</taxon>
        <taxon>Fulvivirgaceae</taxon>
        <taxon>Chryseolinea</taxon>
    </lineage>
</organism>
<reference evidence="3" key="1">
    <citation type="submission" date="2018-09" db="EMBL/GenBank/DDBJ databases">
        <title>Chryseolinea sp. KIS68-18 isolated from soil.</title>
        <authorList>
            <person name="Weon H.-Y."/>
            <person name="Kwon S.-W."/>
            <person name="Lee S.A."/>
        </authorList>
    </citation>
    <scope>NUCLEOTIDE SEQUENCE [LARGE SCALE GENOMIC DNA]</scope>
    <source>
        <strain evidence="3">KIS68-18</strain>
    </source>
</reference>
<dbReference type="AlphaFoldDB" id="A0A385SVR7"/>
<protein>
    <submittedName>
        <fullName evidence="2">Uncharacterized protein</fullName>
    </submittedName>
</protein>
<dbReference type="Proteomes" id="UP000266183">
    <property type="component" value="Chromosome"/>
</dbReference>
<proteinExistence type="predicted"/>
<evidence type="ECO:0000256" key="1">
    <source>
        <dbReference type="SAM" id="Phobius"/>
    </source>
</evidence>